<evidence type="ECO:0000313" key="2">
    <source>
        <dbReference type="Proteomes" id="UP000076268"/>
    </source>
</evidence>
<organism evidence="1 2">
    <name type="scientific">Anaerosporomusa subterranea</name>
    <dbReference type="NCBI Taxonomy" id="1794912"/>
    <lineage>
        <taxon>Bacteria</taxon>
        <taxon>Bacillati</taxon>
        <taxon>Bacillota</taxon>
        <taxon>Negativicutes</taxon>
        <taxon>Acetonemataceae</taxon>
        <taxon>Anaerosporomusa</taxon>
    </lineage>
</organism>
<proteinExistence type="predicted"/>
<keyword evidence="2" id="KW-1185">Reference proteome</keyword>
<evidence type="ECO:0000313" key="1">
    <source>
        <dbReference type="EMBL" id="KYZ74770.1"/>
    </source>
</evidence>
<comment type="caution">
    <text evidence="1">The sequence shown here is derived from an EMBL/GenBank/DDBJ whole genome shotgun (WGS) entry which is preliminary data.</text>
</comment>
<accession>A0A154BLQ4</accession>
<dbReference type="EMBL" id="LSGP01000028">
    <property type="protein sequence ID" value="KYZ74770.1"/>
    <property type="molecule type" value="Genomic_DNA"/>
</dbReference>
<name>A0A154BLQ4_ANASB</name>
<sequence>MLGGPANPAAPRTFSGTQAMGWLVQQLPNPMPSMAHSALAHPCASQLRVYRCSASLAVEMPPDARQTRRPSSDAYAGYASNGLAGLTTQMGAYRRPA</sequence>
<dbReference type="AlphaFoldDB" id="A0A154BLQ4"/>
<gene>
    <name evidence="1" type="ORF">AXX12_16225</name>
</gene>
<protein>
    <submittedName>
        <fullName evidence="1">Uncharacterized protein</fullName>
    </submittedName>
</protein>
<reference evidence="1 2" key="1">
    <citation type="submission" date="2016-02" db="EMBL/GenBank/DDBJ databases">
        <title>Anaerosporomusa subterraneum gen. nov., sp. nov., a spore-forming obligate anaerobe isolated from saprolite.</title>
        <authorList>
            <person name="Choi J.K."/>
            <person name="Shah M."/>
            <person name="Yee N."/>
        </authorList>
    </citation>
    <scope>NUCLEOTIDE SEQUENCE [LARGE SCALE GENOMIC DNA]</scope>
    <source>
        <strain evidence="1 2">RU4</strain>
    </source>
</reference>
<dbReference type="Proteomes" id="UP000076268">
    <property type="component" value="Unassembled WGS sequence"/>
</dbReference>